<dbReference type="Gene3D" id="3.40.50.300">
    <property type="entry name" value="P-loop containing nucleotide triphosphate hydrolases"/>
    <property type="match status" value="1"/>
</dbReference>
<dbReference type="CDD" id="cd00544">
    <property type="entry name" value="CobU"/>
    <property type="match status" value="1"/>
</dbReference>
<evidence type="ECO:0000256" key="10">
    <source>
        <dbReference type="ARBA" id="ARBA00022573"/>
    </source>
</evidence>
<dbReference type="AlphaFoldDB" id="E7RP77"/>
<evidence type="ECO:0000256" key="18">
    <source>
        <dbReference type="PIRSR" id="PIRSR006135-1"/>
    </source>
</evidence>
<dbReference type="GO" id="GO:0043752">
    <property type="term" value="F:adenosylcobinamide kinase activity"/>
    <property type="evidence" value="ECO:0007669"/>
    <property type="project" value="UniProtKB-EC"/>
</dbReference>
<keyword evidence="21" id="KW-1185">Reference proteome</keyword>
<evidence type="ECO:0000256" key="9">
    <source>
        <dbReference type="ARBA" id="ARBA00012523"/>
    </source>
</evidence>
<dbReference type="Proteomes" id="UP000005580">
    <property type="component" value="Unassembled WGS sequence"/>
</dbReference>
<feature type="binding site" evidence="19">
    <location>
        <begin position="34"/>
        <end position="36"/>
    </location>
    <ligand>
        <name>GTP</name>
        <dbReference type="ChEBI" id="CHEBI:37565"/>
    </ligand>
</feature>
<keyword evidence="15 19" id="KW-0342">GTP-binding</keyword>
<feature type="binding site" evidence="19">
    <location>
        <position position="80"/>
    </location>
    <ligand>
        <name>GTP</name>
        <dbReference type="ChEBI" id="CHEBI:37565"/>
    </ligand>
</feature>
<sequence length="175" mass="19966">MKHIILITGGQRSGKSTYAERLALALSTNPIYIATAHVSDNEFQERVLRHQARRGPQWTNIEEEKYLSRHYIYNKVAVIDCVTLWCTNFFYNHAMPEQEQPSVDEALAEIKAEFDKFTDQDATFIFVTNEIGSGGVSSNAVQRRFTDLEGWINQYIASKANEVYLMVSGIPVKIK</sequence>
<dbReference type="GO" id="GO:0005524">
    <property type="term" value="F:ATP binding"/>
    <property type="evidence" value="ECO:0007669"/>
    <property type="project" value="UniProtKB-KW"/>
</dbReference>
<comment type="catalytic activity">
    <reaction evidence="1">
        <text>adenosylcob(III)inamide + ATP = adenosylcob(III)inamide phosphate + ADP + H(+)</text>
        <dbReference type="Rhea" id="RHEA:15769"/>
        <dbReference type="ChEBI" id="CHEBI:2480"/>
        <dbReference type="ChEBI" id="CHEBI:15378"/>
        <dbReference type="ChEBI" id="CHEBI:30616"/>
        <dbReference type="ChEBI" id="CHEBI:58502"/>
        <dbReference type="ChEBI" id="CHEBI:456216"/>
        <dbReference type="EC" id="2.7.1.156"/>
    </reaction>
</comment>
<feature type="active site" description="GMP-histidine intermediate" evidence="18">
    <location>
        <position position="50"/>
    </location>
</feature>
<dbReference type="InterPro" id="IPR003203">
    <property type="entry name" value="CobU/CobP"/>
</dbReference>
<evidence type="ECO:0000256" key="5">
    <source>
        <dbReference type="ARBA" id="ARBA00004692"/>
    </source>
</evidence>
<evidence type="ECO:0000256" key="8">
    <source>
        <dbReference type="ARBA" id="ARBA00012016"/>
    </source>
</evidence>
<reference evidence="20" key="1">
    <citation type="submission" date="2011-01" db="EMBL/GenBank/DDBJ databases">
        <authorList>
            <person name="Muzny D."/>
            <person name="Qin X."/>
            <person name="Buhay C."/>
            <person name="Dugan-Rocha S."/>
            <person name="Ding Y."/>
            <person name="Chen G."/>
            <person name="Hawes A."/>
            <person name="Holder M."/>
            <person name="Jhangiani S."/>
            <person name="Johnson A."/>
            <person name="Khan Z."/>
            <person name="Li Z."/>
            <person name="Liu W."/>
            <person name="Liu X."/>
            <person name="Perez L."/>
            <person name="Shen H."/>
            <person name="Wang Q."/>
            <person name="Watt J."/>
            <person name="Xi L."/>
            <person name="Xin Y."/>
            <person name="Zhou J."/>
            <person name="Deng J."/>
            <person name="Jiang H."/>
            <person name="Liu Y."/>
            <person name="Qu J."/>
            <person name="Song X.-Z."/>
            <person name="Zhang L."/>
            <person name="Villasana D."/>
            <person name="Johnson A."/>
            <person name="Liu J."/>
            <person name="Liyanage D."/>
            <person name="Lorensuhewa L."/>
            <person name="Robinson T."/>
            <person name="Song A."/>
            <person name="Song B.-B."/>
            <person name="Dinh H."/>
            <person name="Thornton R."/>
            <person name="Coyle M."/>
            <person name="Francisco L."/>
            <person name="Jackson L."/>
            <person name="Javaid M."/>
            <person name="Korchina V."/>
            <person name="Kovar C."/>
            <person name="Mata R."/>
            <person name="Mathew T."/>
            <person name="Ngo R."/>
            <person name="Nguyen L."/>
            <person name="Nguyen N."/>
            <person name="Okwuonu G."/>
            <person name="Ongeri F."/>
            <person name="Pham C."/>
            <person name="Simmons D."/>
            <person name="Wilczek-Boney K."/>
            <person name="Hale W."/>
            <person name="Jakkamsetti A."/>
            <person name="Pham P."/>
            <person name="Ruth R."/>
            <person name="San Lucas F."/>
            <person name="Warren J."/>
            <person name="Zhang J."/>
            <person name="Zhao Z."/>
            <person name="Zhou C."/>
            <person name="Zhu D."/>
            <person name="Lee S."/>
            <person name="Bess C."/>
            <person name="Blankenburg K."/>
            <person name="Forbes L."/>
            <person name="Fu Q."/>
            <person name="Gubbala S."/>
            <person name="Hirani K."/>
            <person name="Jayaseelan J.C."/>
            <person name="Lara F."/>
            <person name="Munidasa M."/>
            <person name="Palculict T."/>
            <person name="Patil S."/>
            <person name="Pu L.-L."/>
            <person name="Saada N."/>
            <person name="Tang L."/>
            <person name="Weissenberger G."/>
            <person name="Zhu Y."/>
            <person name="Hemphill L."/>
            <person name="Shang Y."/>
            <person name="Youmans B."/>
            <person name="Ayvaz T."/>
            <person name="Ross M."/>
            <person name="Santibanez J."/>
            <person name="Aqrawi P."/>
            <person name="Gross S."/>
            <person name="Joshi V."/>
            <person name="Fowler G."/>
            <person name="Nazareth L."/>
            <person name="Reid J."/>
            <person name="Worley K."/>
            <person name="Petrosino J."/>
            <person name="Highlander S."/>
            <person name="Gibbs R."/>
        </authorList>
    </citation>
    <scope>NUCLEOTIDE SEQUENCE [LARGE SCALE GENOMIC DNA]</scope>
    <source>
        <strain evidence="20">ATCC 33269</strain>
    </source>
</reference>
<dbReference type="RefSeq" id="WP_004368203.1">
    <property type="nucleotide sequence ID" value="NZ_GL833116.1"/>
</dbReference>
<evidence type="ECO:0000256" key="14">
    <source>
        <dbReference type="ARBA" id="ARBA00022840"/>
    </source>
</evidence>
<evidence type="ECO:0000256" key="16">
    <source>
        <dbReference type="ARBA" id="ARBA00029570"/>
    </source>
</evidence>
<evidence type="ECO:0000256" key="2">
    <source>
        <dbReference type="ARBA" id="ARBA00000711"/>
    </source>
</evidence>
<keyword evidence="14" id="KW-0067">ATP-binding</keyword>
<dbReference type="GO" id="GO:0008820">
    <property type="term" value="F:cobinamide phosphate guanylyltransferase activity"/>
    <property type="evidence" value="ECO:0007669"/>
    <property type="project" value="UniProtKB-EC"/>
</dbReference>
<dbReference type="PANTHER" id="PTHR34848:SF1">
    <property type="entry name" value="BIFUNCTIONAL ADENOSYLCOBALAMIN BIOSYNTHESIS PROTEIN COBU"/>
    <property type="match status" value="1"/>
</dbReference>
<evidence type="ECO:0000256" key="3">
    <source>
        <dbReference type="ARBA" id="ARBA00001522"/>
    </source>
</evidence>
<evidence type="ECO:0000256" key="7">
    <source>
        <dbReference type="ARBA" id="ARBA00007490"/>
    </source>
</evidence>
<comment type="pathway">
    <text evidence="5">Cofactor biosynthesis; adenosylcobalamin biosynthesis; adenosylcobalamin from cob(II)yrinate a,c-diamide: step 6/7.</text>
</comment>
<evidence type="ECO:0000256" key="12">
    <source>
        <dbReference type="ARBA" id="ARBA00022741"/>
    </source>
</evidence>
<organism evidence="20 21">
    <name type="scientific">Hoylesella oralis ATCC 33269</name>
    <dbReference type="NCBI Taxonomy" id="873533"/>
    <lineage>
        <taxon>Bacteria</taxon>
        <taxon>Pseudomonadati</taxon>
        <taxon>Bacteroidota</taxon>
        <taxon>Bacteroidia</taxon>
        <taxon>Bacteroidales</taxon>
        <taxon>Prevotellaceae</taxon>
        <taxon>Hoylesella</taxon>
    </lineage>
</organism>
<gene>
    <name evidence="20" type="primary">cobU</name>
    <name evidence="20" type="ORF">HMPREF0663_10978</name>
</gene>
<evidence type="ECO:0000256" key="17">
    <source>
        <dbReference type="ARBA" id="ARBA00030571"/>
    </source>
</evidence>
<dbReference type="STRING" id="28134.SAMN05444288_1808"/>
<comment type="similarity">
    <text evidence="7">Belongs to the CobU/CobP family.</text>
</comment>
<comment type="function">
    <text evidence="4">Catalyzes ATP-dependent phosphorylation of adenosylcobinamide and addition of GMP to adenosylcobinamide phosphate.</text>
</comment>
<dbReference type="GO" id="GO:0005525">
    <property type="term" value="F:GTP binding"/>
    <property type="evidence" value="ECO:0007669"/>
    <property type="project" value="UniProtKB-KW"/>
</dbReference>
<evidence type="ECO:0000256" key="1">
    <source>
        <dbReference type="ARBA" id="ARBA00000312"/>
    </source>
</evidence>
<evidence type="ECO:0000313" key="21">
    <source>
        <dbReference type="Proteomes" id="UP000005580"/>
    </source>
</evidence>
<evidence type="ECO:0000256" key="15">
    <source>
        <dbReference type="ARBA" id="ARBA00023134"/>
    </source>
</evidence>
<dbReference type="HOGENOM" id="CLU_094161_0_0_10"/>
<dbReference type="EC" id="2.7.1.156" evidence="8"/>
<comment type="catalytic activity">
    <reaction evidence="2">
        <text>adenosylcob(III)inamide phosphate + GTP + H(+) = adenosylcob(III)inamide-GDP + diphosphate</text>
        <dbReference type="Rhea" id="RHEA:22712"/>
        <dbReference type="ChEBI" id="CHEBI:15378"/>
        <dbReference type="ChEBI" id="CHEBI:33019"/>
        <dbReference type="ChEBI" id="CHEBI:37565"/>
        <dbReference type="ChEBI" id="CHEBI:58502"/>
        <dbReference type="ChEBI" id="CHEBI:60487"/>
        <dbReference type="EC" id="2.7.7.62"/>
    </reaction>
</comment>
<dbReference type="EMBL" id="AEPE02000003">
    <property type="protein sequence ID" value="EFZ37520.1"/>
    <property type="molecule type" value="Genomic_DNA"/>
</dbReference>
<name>E7RP77_9BACT</name>
<evidence type="ECO:0000256" key="4">
    <source>
        <dbReference type="ARBA" id="ARBA00003889"/>
    </source>
</evidence>
<dbReference type="SUPFAM" id="SSF52540">
    <property type="entry name" value="P-loop containing nucleoside triphosphate hydrolases"/>
    <property type="match status" value="1"/>
</dbReference>
<keyword evidence="20" id="KW-0548">Nucleotidyltransferase</keyword>
<feature type="binding site" evidence="19">
    <location>
        <position position="62"/>
    </location>
    <ligand>
        <name>GTP</name>
        <dbReference type="ChEBI" id="CHEBI:37565"/>
    </ligand>
</feature>
<dbReference type="UniPathway" id="UPA00148">
    <property type="reaction ID" value="UER00236"/>
</dbReference>
<comment type="catalytic activity">
    <reaction evidence="3">
        <text>adenosylcob(III)inamide + GTP = adenosylcob(III)inamide phosphate + GDP + H(+)</text>
        <dbReference type="Rhea" id="RHEA:15765"/>
        <dbReference type="ChEBI" id="CHEBI:2480"/>
        <dbReference type="ChEBI" id="CHEBI:15378"/>
        <dbReference type="ChEBI" id="CHEBI:37565"/>
        <dbReference type="ChEBI" id="CHEBI:58189"/>
        <dbReference type="ChEBI" id="CHEBI:58502"/>
        <dbReference type="EC" id="2.7.1.156"/>
    </reaction>
</comment>
<keyword evidence="12 19" id="KW-0547">Nucleotide-binding</keyword>
<accession>E7RP77</accession>
<dbReference type="InterPro" id="IPR027417">
    <property type="entry name" value="P-loop_NTPase"/>
</dbReference>
<dbReference type="PIRSF" id="PIRSF006135">
    <property type="entry name" value="CobU"/>
    <property type="match status" value="1"/>
</dbReference>
<comment type="pathway">
    <text evidence="6">Cofactor biosynthesis; adenosylcobalamin biosynthesis; adenosylcobalamin from cob(II)yrinate a,c-diamide: step 5/7.</text>
</comment>
<evidence type="ECO:0000256" key="6">
    <source>
        <dbReference type="ARBA" id="ARBA00005159"/>
    </source>
</evidence>
<keyword evidence="13 20" id="KW-0418">Kinase</keyword>
<keyword evidence="11 20" id="KW-0808">Transferase</keyword>
<proteinExistence type="inferred from homology"/>
<protein>
    <recommendedName>
        <fullName evidence="16">Adenosylcobinamide kinase</fullName>
        <ecNumber evidence="8">2.7.1.156</ecNumber>
        <ecNumber evidence="9">2.7.7.62</ecNumber>
    </recommendedName>
    <alternativeName>
        <fullName evidence="17">Adenosylcobinamide-phosphate guanylyltransferase</fullName>
    </alternativeName>
</protein>
<evidence type="ECO:0000313" key="20">
    <source>
        <dbReference type="EMBL" id="EFZ37520.1"/>
    </source>
</evidence>
<comment type="caution">
    <text evidence="20">The sequence shown here is derived from an EMBL/GenBank/DDBJ whole genome shotgun (WGS) entry which is preliminary data.</text>
</comment>
<feature type="binding site" evidence="19">
    <location>
        <begin position="9"/>
        <end position="16"/>
    </location>
    <ligand>
        <name>GTP</name>
        <dbReference type="ChEBI" id="CHEBI:37565"/>
    </ligand>
</feature>
<dbReference type="Pfam" id="PF02283">
    <property type="entry name" value="CobU"/>
    <property type="match status" value="1"/>
</dbReference>
<dbReference type="GO" id="GO:0009236">
    <property type="term" value="P:cobalamin biosynthetic process"/>
    <property type="evidence" value="ECO:0007669"/>
    <property type="project" value="UniProtKB-UniPathway"/>
</dbReference>
<evidence type="ECO:0000256" key="11">
    <source>
        <dbReference type="ARBA" id="ARBA00022679"/>
    </source>
</evidence>
<dbReference type="PANTHER" id="PTHR34848">
    <property type="match status" value="1"/>
</dbReference>
<evidence type="ECO:0000256" key="13">
    <source>
        <dbReference type="ARBA" id="ARBA00022777"/>
    </source>
</evidence>
<evidence type="ECO:0000256" key="19">
    <source>
        <dbReference type="PIRSR" id="PIRSR006135-2"/>
    </source>
</evidence>
<dbReference type="eggNOG" id="COG2087">
    <property type="taxonomic scope" value="Bacteria"/>
</dbReference>
<dbReference type="EC" id="2.7.7.62" evidence="9"/>
<keyword evidence="10" id="KW-0169">Cobalamin biosynthesis</keyword>